<organism evidence="1 2">
    <name type="scientific">Pseudomonas aeruginosa</name>
    <dbReference type="NCBI Taxonomy" id="287"/>
    <lineage>
        <taxon>Bacteria</taxon>
        <taxon>Pseudomonadati</taxon>
        <taxon>Pseudomonadota</taxon>
        <taxon>Gammaproteobacteria</taxon>
        <taxon>Pseudomonadales</taxon>
        <taxon>Pseudomonadaceae</taxon>
        <taxon>Pseudomonas</taxon>
    </lineage>
</organism>
<evidence type="ECO:0000313" key="1">
    <source>
        <dbReference type="EMBL" id="OTI54547.1"/>
    </source>
</evidence>
<accession>A0A241XFG7</accession>
<dbReference type="AlphaFoldDB" id="A0A241XFG7"/>
<evidence type="ECO:0000313" key="2">
    <source>
        <dbReference type="Proteomes" id="UP000194857"/>
    </source>
</evidence>
<dbReference type="Proteomes" id="UP000194857">
    <property type="component" value="Unassembled WGS sequence"/>
</dbReference>
<dbReference type="EMBL" id="NFFZ01000050">
    <property type="protein sequence ID" value="OTI54547.1"/>
    <property type="molecule type" value="Genomic_DNA"/>
</dbReference>
<gene>
    <name evidence="1" type="ORF">CAZ10_37360</name>
</gene>
<reference evidence="1 2" key="1">
    <citation type="submission" date="2017-05" db="EMBL/GenBank/DDBJ databases">
        <authorList>
            <person name="Song R."/>
            <person name="Chenine A.L."/>
            <person name="Ruprecht R.M."/>
        </authorList>
    </citation>
    <scope>NUCLEOTIDE SEQUENCE [LARGE SCALE GENOMIC DNA]</scope>
    <source>
        <strain evidence="1 2">S567_C10_BS</strain>
    </source>
</reference>
<sequence length="114" mass="12846">MTEFMQILIFGSSLAMAYFLGATSSRKSSSEIRLIDKWPTAYIQFDSGMSQEDALRFLELAREMVLDGPEKVTAENALKDDEESRDAFWAQSLKTGLASFESRSKSSHNPRDPQ</sequence>
<name>A0A241XFG7_PSEAI</name>
<comment type="caution">
    <text evidence="1">The sequence shown here is derived from an EMBL/GenBank/DDBJ whole genome shotgun (WGS) entry which is preliminary data.</text>
</comment>
<protein>
    <submittedName>
        <fullName evidence="1">Uncharacterized protein</fullName>
    </submittedName>
</protein>
<dbReference type="RefSeq" id="WP_023464590.1">
    <property type="nucleotide sequence ID" value="NZ_CAADLW010000191.1"/>
</dbReference>
<proteinExistence type="predicted"/>